<dbReference type="Gene3D" id="1.10.1790.10">
    <property type="entry name" value="PRD domain"/>
    <property type="match status" value="1"/>
</dbReference>
<proteinExistence type="predicted"/>
<dbReference type="PANTHER" id="PTHR32071">
    <property type="entry name" value="TRANSCRIPTIONAL REGULATORY PROTEIN"/>
    <property type="match status" value="1"/>
</dbReference>
<dbReference type="GO" id="GO:0005524">
    <property type="term" value="F:ATP binding"/>
    <property type="evidence" value="ECO:0007669"/>
    <property type="project" value="UniProtKB-KW"/>
</dbReference>
<dbReference type="Pfam" id="PF00874">
    <property type="entry name" value="PRD"/>
    <property type="match status" value="1"/>
</dbReference>
<evidence type="ECO:0000313" key="8">
    <source>
        <dbReference type="Proteomes" id="UP000470082"/>
    </source>
</evidence>
<dbReference type="EMBL" id="VUMM01000002">
    <property type="protein sequence ID" value="MSS00791.1"/>
    <property type="molecule type" value="Genomic_DNA"/>
</dbReference>
<feature type="domain" description="PTS EIIA type-4" evidence="5">
    <location>
        <begin position="542"/>
        <end position="664"/>
    </location>
</feature>
<evidence type="ECO:0000256" key="2">
    <source>
        <dbReference type="ARBA" id="ARBA00022741"/>
    </source>
</evidence>
<dbReference type="InterPro" id="IPR011608">
    <property type="entry name" value="PRD"/>
</dbReference>
<dbReference type="SUPFAM" id="SSF63520">
    <property type="entry name" value="PTS-regulatory domain, PRD"/>
    <property type="match status" value="1"/>
</dbReference>
<reference evidence="7 8" key="1">
    <citation type="submission" date="2019-08" db="EMBL/GenBank/DDBJ databases">
        <title>In-depth cultivation of the pig gut microbiome towards novel bacterial diversity and tailored functional studies.</title>
        <authorList>
            <person name="Wylensek D."/>
            <person name="Hitch T.C.A."/>
            <person name="Clavel T."/>
        </authorList>
    </citation>
    <scope>NUCLEOTIDE SEQUENCE [LARGE SCALE GENOMIC DNA]</scope>
    <source>
        <strain evidence="7 8">LKV-178-WT-2G</strain>
    </source>
</reference>
<dbReference type="Gene3D" id="3.40.50.300">
    <property type="entry name" value="P-loop containing nucleotide triphosphate hydrolases"/>
    <property type="match status" value="1"/>
</dbReference>
<dbReference type="PROSITE" id="PS51096">
    <property type="entry name" value="PTS_EIIA_TYPE_4"/>
    <property type="match status" value="1"/>
</dbReference>
<keyword evidence="2" id="KW-0547">Nucleotide-binding</keyword>
<dbReference type="InterPro" id="IPR025943">
    <property type="entry name" value="Sigma_54_int_dom_ATP-bd_2"/>
</dbReference>
<dbReference type="InterPro" id="IPR004701">
    <property type="entry name" value="PTS_EIIA_man-typ"/>
</dbReference>
<dbReference type="InterPro" id="IPR002078">
    <property type="entry name" value="Sigma_54_int"/>
</dbReference>
<dbReference type="GO" id="GO:0009401">
    <property type="term" value="P:phosphoenolpyruvate-dependent sugar phosphotransferase system"/>
    <property type="evidence" value="ECO:0007669"/>
    <property type="project" value="InterPro"/>
</dbReference>
<dbReference type="InterPro" id="IPR036662">
    <property type="entry name" value="PTS_EIIA_man-typ_sf"/>
</dbReference>
<comment type="caution">
    <text evidence="7">The sequence shown here is derived from an EMBL/GenBank/DDBJ whole genome shotgun (WGS) entry which is preliminary data.</text>
</comment>
<evidence type="ECO:0000256" key="3">
    <source>
        <dbReference type="ARBA" id="ARBA00022840"/>
    </source>
</evidence>
<gene>
    <name evidence="7" type="ORF">FYJ50_01425</name>
</gene>
<name>A0A7X2N1M1_9FIRM</name>
<dbReference type="Proteomes" id="UP000470082">
    <property type="component" value="Unassembled WGS sequence"/>
</dbReference>
<dbReference type="RefSeq" id="WP_154459265.1">
    <property type="nucleotide sequence ID" value="NZ_VUMM01000002.1"/>
</dbReference>
<evidence type="ECO:0000313" key="7">
    <source>
        <dbReference type="EMBL" id="MSS00791.1"/>
    </source>
</evidence>
<dbReference type="CDD" id="cd00009">
    <property type="entry name" value="AAA"/>
    <property type="match status" value="1"/>
</dbReference>
<dbReference type="Pfam" id="PF00158">
    <property type="entry name" value="Sigma54_activat"/>
    <property type="match status" value="1"/>
</dbReference>
<dbReference type="GO" id="GO:0016740">
    <property type="term" value="F:transferase activity"/>
    <property type="evidence" value="ECO:0007669"/>
    <property type="project" value="UniProtKB-KW"/>
</dbReference>
<protein>
    <submittedName>
        <fullName evidence="7">PRD domain-containing protein</fullName>
    </submittedName>
</protein>
<dbReference type="SUPFAM" id="SSF53062">
    <property type="entry name" value="PTS system fructose IIA component-like"/>
    <property type="match status" value="1"/>
</dbReference>
<keyword evidence="8" id="KW-1185">Reference proteome</keyword>
<dbReference type="PROSITE" id="PS51372">
    <property type="entry name" value="PRD_2"/>
    <property type="match status" value="1"/>
</dbReference>
<evidence type="ECO:0000256" key="1">
    <source>
        <dbReference type="ARBA" id="ARBA00022679"/>
    </source>
</evidence>
<accession>A0A7X2N1M1</accession>
<dbReference type="SUPFAM" id="SSF52540">
    <property type="entry name" value="P-loop containing nucleoside triphosphate hydrolases"/>
    <property type="match status" value="1"/>
</dbReference>
<feature type="domain" description="Sigma-54 factor interaction" evidence="4">
    <location>
        <begin position="96"/>
        <end position="330"/>
    </location>
</feature>
<dbReference type="Gene3D" id="3.40.50.510">
    <property type="entry name" value="Phosphotransferase system, mannose-type IIA component"/>
    <property type="match status" value="1"/>
</dbReference>
<keyword evidence="3" id="KW-0067">ATP-binding</keyword>
<dbReference type="InterPro" id="IPR027417">
    <property type="entry name" value="P-loop_NTPase"/>
</dbReference>
<dbReference type="GO" id="GO:0016020">
    <property type="term" value="C:membrane"/>
    <property type="evidence" value="ECO:0007669"/>
    <property type="project" value="InterPro"/>
</dbReference>
<keyword evidence="1" id="KW-0808">Transferase</keyword>
<dbReference type="GO" id="GO:0006355">
    <property type="term" value="P:regulation of DNA-templated transcription"/>
    <property type="evidence" value="ECO:0007669"/>
    <property type="project" value="InterPro"/>
</dbReference>
<evidence type="ECO:0000259" key="5">
    <source>
        <dbReference type="PROSITE" id="PS51096"/>
    </source>
</evidence>
<dbReference type="PROSITE" id="PS50045">
    <property type="entry name" value="SIGMA54_INTERACT_4"/>
    <property type="match status" value="1"/>
</dbReference>
<evidence type="ECO:0000259" key="4">
    <source>
        <dbReference type="PROSITE" id="PS50045"/>
    </source>
</evidence>
<dbReference type="InterPro" id="IPR036634">
    <property type="entry name" value="PRD_sf"/>
</dbReference>
<dbReference type="PROSITE" id="PS00676">
    <property type="entry name" value="SIGMA54_INTERACT_2"/>
    <property type="match status" value="1"/>
</dbReference>
<sequence>MKNTILNYINKNSFEKKYSENTILNISKSFQIPKNTCAIVLNKLLEEDKIIRIDEKPFYFISLEYLKSENIEVNKKTYLNFNELVNHKDVDAFSKLVGYQYSLKSTVNKCKSTISYPPNGLPMLLYGPTGTGKSYIARLTYEWALNENLLSNKGKFVTVNCSEYANNPELLTANLFGHVKGAFTGADKDNEGLISLADGGILFLDEVHDLKAECQEKLFTYMDQGIYHRVGDNEKWYSSNARIIFATTENPDNVLLKTLMRRIPMVISIPSLNERTSQERLELIYTIFYNEQLRLNSKIRLSSQVYSILMTEQFKGNVGELKGVIQSSCINSLLDKKEDVITIRLNSLPDSILKNYQTGAFHTNNKEFIFVDDLKIHSNQSKEIIRLNESILNCFKEYKIHKDVSILMEKGKKIIGDYFDAVILKESKIEQSYYLKGIDHILNVVDDRYGFKVTNNERRAIAYYIQEVIDETNDYWNWYIKNEEECEDLHEILQNEYYRTTNIAFEICKYLQSYFDIDLLSIMIDTFIFYIYNPSRIKKAEQKACVILSHGYSTASSMAEAANQLLQEYIFDSLDMPINTDTQMIVDRLNAYLFRMGHIKDLYLLVDMGSLAEIYNGLKIDNVNVGIIDHVSTPIALAIGNGIRQGIEMNELLKRVSEASSCTYHIMERKIKKSIILCSCASGIETSNRFKDILEESLPGGINVEVKIQDYSFLLTHKDNNPLFKEYNVLFMIGTLNPDIEGLNYVGVEDLITQANYEGMNSYFYNLMSEEELETFNKNILKNFSLSNLMNVLTILNPTKLLEQVANAIDQLQMYLRMHLSNRTCFGLYIHICSMIERLIISKNQYEYEDCTDFERENETFIGFTKKAMNSIEKFYHVEIPLAEIKYIYLYVKNDENK</sequence>
<dbReference type="InterPro" id="IPR003593">
    <property type="entry name" value="AAA+_ATPase"/>
</dbReference>
<dbReference type="PANTHER" id="PTHR32071:SF38">
    <property type="entry name" value="PSP OPERON TRANSCRIPTIONAL ACTIVATOR"/>
    <property type="match status" value="1"/>
</dbReference>
<feature type="domain" description="PRD" evidence="6">
    <location>
        <begin position="796"/>
        <end position="898"/>
    </location>
</feature>
<dbReference type="SMART" id="SM00382">
    <property type="entry name" value="AAA"/>
    <property type="match status" value="1"/>
</dbReference>
<evidence type="ECO:0000259" key="6">
    <source>
        <dbReference type="PROSITE" id="PS51372"/>
    </source>
</evidence>
<dbReference type="AlphaFoldDB" id="A0A7X2N1M1"/>
<organism evidence="7 8">
    <name type="scientific">Floccifex porci</name>
    <dbReference type="NCBI Taxonomy" id="2606629"/>
    <lineage>
        <taxon>Bacteria</taxon>
        <taxon>Bacillati</taxon>
        <taxon>Bacillota</taxon>
        <taxon>Erysipelotrichia</taxon>
        <taxon>Erysipelotrichales</taxon>
        <taxon>Erysipelotrichaceae</taxon>
        <taxon>Floccifex</taxon>
    </lineage>
</organism>